<evidence type="ECO:0000313" key="2">
    <source>
        <dbReference type="EMBL" id="CAA9435592.1"/>
    </source>
</evidence>
<feature type="non-terminal residue" evidence="2">
    <location>
        <position position="153"/>
    </location>
</feature>
<feature type="region of interest" description="Disordered" evidence="1">
    <location>
        <begin position="102"/>
        <end position="153"/>
    </location>
</feature>
<protein>
    <submittedName>
        <fullName evidence="2">Uncharacterized protein</fullName>
    </submittedName>
</protein>
<name>A0A6J4QBJ4_9ACTN</name>
<dbReference type="EMBL" id="CADCUV010000175">
    <property type="protein sequence ID" value="CAA9435592.1"/>
    <property type="molecule type" value="Genomic_DNA"/>
</dbReference>
<proteinExistence type="predicted"/>
<accession>A0A6J4QBJ4</accession>
<feature type="non-terminal residue" evidence="2">
    <location>
        <position position="1"/>
    </location>
</feature>
<dbReference type="AlphaFoldDB" id="A0A6J4QBJ4"/>
<feature type="compositionally biased region" description="Basic residues" evidence="1">
    <location>
        <begin position="55"/>
        <end position="68"/>
    </location>
</feature>
<evidence type="ECO:0000256" key="1">
    <source>
        <dbReference type="SAM" id="MobiDB-lite"/>
    </source>
</evidence>
<reference evidence="2" key="1">
    <citation type="submission" date="2020-02" db="EMBL/GenBank/DDBJ databases">
        <authorList>
            <person name="Meier V. D."/>
        </authorList>
    </citation>
    <scope>NUCLEOTIDE SEQUENCE</scope>
    <source>
        <strain evidence="2">AVDCRST_MAG22</strain>
    </source>
</reference>
<organism evidence="2">
    <name type="scientific">uncultured Rubrobacteraceae bacterium</name>
    <dbReference type="NCBI Taxonomy" id="349277"/>
    <lineage>
        <taxon>Bacteria</taxon>
        <taxon>Bacillati</taxon>
        <taxon>Actinomycetota</taxon>
        <taxon>Rubrobacteria</taxon>
        <taxon>Rubrobacterales</taxon>
        <taxon>Rubrobacteraceae</taxon>
        <taxon>environmental samples</taxon>
    </lineage>
</organism>
<feature type="region of interest" description="Disordered" evidence="1">
    <location>
        <begin position="1"/>
        <end position="73"/>
    </location>
</feature>
<feature type="compositionally biased region" description="Basic and acidic residues" evidence="1">
    <location>
        <begin position="24"/>
        <end position="34"/>
    </location>
</feature>
<sequence length="153" mass="15792">GEGARGGEASRAADRGAPRQGGGGRDRGRPRCPQEAHQAPGGGARLAGDRDRAAGRRRGGMAPRRRRARELAGVRRCREAARRAPPVAARARLDHLRLLRGEGGVGAEGPLARPCRGDPSRARGGVGGGTSLTLAPPRAGRSGEGWSFRGGCL</sequence>
<gene>
    <name evidence="2" type="ORF">AVDCRST_MAG22-3637</name>
</gene>